<comment type="caution">
    <text evidence="1">The sequence shown here is derived from an EMBL/GenBank/DDBJ whole genome shotgun (WGS) entry which is preliminary data.</text>
</comment>
<gene>
    <name evidence="1" type="ORF">GBAR_LOCUS4741</name>
</gene>
<evidence type="ECO:0000313" key="1">
    <source>
        <dbReference type="EMBL" id="CAI8006490.1"/>
    </source>
</evidence>
<dbReference type="Proteomes" id="UP001174909">
    <property type="component" value="Unassembled WGS sequence"/>
</dbReference>
<accession>A0AA35W994</accession>
<evidence type="ECO:0000313" key="2">
    <source>
        <dbReference type="Proteomes" id="UP001174909"/>
    </source>
</evidence>
<proteinExistence type="predicted"/>
<keyword evidence="2" id="KW-1185">Reference proteome</keyword>
<name>A0AA35W994_GEOBA</name>
<protein>
    <submittedName>
        <fullName evidence="1">Uncharacterized protein</fullName>
    </submittedName>
</protein>
<dbReference type="EMBL" id="CASHTH010000689">
    <property type="protein sequence ID" value="CAI8006490.1"/>
    <property type="molecule type" value="Genomic_DNA"/>
</dbReference>
<sequence>AQVFLQAAYLIGFCYSTSSIGYRKSDGFYRRSKNPQGGPSPSESVIISWIRRISRRGKKTAGRRKSPWQRAS</sequence>
<feature type="non-terminal residue" evidence="1">
    <location>
        <position position="1"/>
    </location>
</feature>
<organism evidence="1 2">
    <name type="scientific">Geodia barretti</name>
    <name type="common">Barrett's horny sponge</name>
    <dbReference type="NCBI Taxonomy" id="519541"/>
    <lineage>
        <taxon>Eukaryota</taxon>
        <taxon>Metazoa</taxon>
        <taxon>Porifera</taxon>
        <taxon>Demospongiae</taxon>
        <taxon>Heteroscleromorpha</taxon>
        <taxon>Tetractinellida</taxon>
        <taxon>Astrophorina</taxon>
        <taxon>Geodiidae</taxon>
        <taxon>Geodia</taxon>
    </lineage>
</organism>
<reference evidence="1" key="1">
    <citation type="submission" date="2023-03" db="EMBL/GenBank/DDBJ databases">
        <authorList>
            <person name="Steffen K."/>
            <person name="Cardenas P."/>
        </authorList>
    </citation>
    <scope>NUCLEOTIDE SEQUENCE</scope>
</reference>
<dbReference type="AlphaFoldDB" id="A0AA35W994"/>